<dbReference type="CDD" id="cd01714">
    <property type="entry name" value="ETF_beta"/>
    <property type="match status" value="1"/>
</dbReference>
<protein>
    <recommendedName>
        <fullName evidence="4">Electron transfer flavoprotein subunit beta</fullName>
    </recommendedName>
</protein>
<feature type="domain" description="Electron transfer flavoprotein alpha/beta-subunit N-terminal" evidence="8">
    <location>
        <begin position="23"/>
        <end position="213"/>
    </location>
</feature>
<dbReference type="InterPro" id="IPR014729">
    <property type="entry name" value="Rossmann-like_a/b/a_fold"/>
</dbReference>
<comment type="similarity">
    <text evidence="2">Belongs to the ETF beta-subunit/FixA family.</text>
</comment>
<reference evidence="9 10" key="1">
    <citation type="submission" date="2020-08" db="EMBL/GenBank/DDBJ databases">
        <title>Sequencing the genomes of 1000 actinobacteria strains.</title>
        <authorList>
            <person name="Klenk H.-P."/>
        </authorList>
    </citation>
    <scope>NUCLEOTIDE SEQUENCE [LARGE SCALE GENOMIC DNA]</scope>
    <source>
        <strain evidence="9 10">DSM 44230</strain>
    </source>
</reference>
<dbReference type="RefSeq" id="WP_185009327.1">
    <property type="nucleotide sequence ID" value="NZ_BAAAUI010000037.1"/>
</dbReference>
<comment type="cofactor">
    <cofactor evidence="1">
        <name>FAD</name>
        <dbReference type="ChEBI" id="CHEBI:57692"/>
    </cofactor>
</comment>
<evidence type="ECO:0000313" key="10">
    <source>
        <dbReference type="Proteomes" id="UP000533598"/>
    </source>
</evidence>
<comment type="subunit">
    <text evidence="3">Heterodimer of an alpha and a beta subunit.</text>
</comment>
<keyword evidence="10" id="KW-1185">Reference proteome</keyword>
<evidence type="ECO:0000256" key="2">
    <source>
        <dbReference type="ARBA" id="ARBA00007557"/>
    </source>
</evidence>
<dbReference type="Pfam" id="PF01012">
    <property type="entry name" value="ETF"/>
    <property type="match status" value="1"/>
</dbReference>
<evidence type="ECO:0000313" key="9">
    <source>
        <dbReference type="EMBL" id="MBB4682210.1"/>
    </source>
</evidence>
<dbReference type="InterPro" id="IPR033948">
    <property type="entry name" value="ETF_beta_N"/>
</dbReference>
<name>A0A7W7CJ73_9PSEU</name>
<dbReference type="PANTHER" id="PTHR21294">
    <property type="entry name" value="ELECTRON TRANSFER FLAVOPROTEIN BETA-SUBUNIT"/>
    <property type="match status" value="1"/>
</dbReference>
<dbReference type="PANTHER" id="PTHR21294:SF8">
    <property type="entry name" value="ELECTRON TRANSFER FLAVOPROTEIN SUBUNIT BETA"/>
    <property type="match status" value="1"/>
</dbReference>
<keyword evidence="6" id="KW-0249">Electron transport</keyword>
<evidence type="ECO:0000256" key="6">
    <source>
        <dbReference type="ARBA" id="ARBA00022982"/>
    </source>
</evidence>
<evidence type="ECO:0000256" key="4">
    <source>
        <dbReference type="ARBA" id="ARBA00016797"/>
    </source>
</evidence>
<accession>A0A7W7CJ73</accession>
<dbReference type="Gene3D" id="3.40.50.620">
    <property type="entry name" value="HUPs"/>
    <property type="match status" value="1"/>
</dbReference>
<sequence>MNIVVLVKQVPDTYSERKLTEADHTLDRDSADAVLDEINERAVEEALRIQEAHGGEVTVVAMGPERTTEAIRKALSMGADKAIHLTDPALHGSCQVTTAKALAKLVSGIEGVDLVIAGNESSDGRGGAVPAMVAEVLGLPVITQASKVELDDTTVKVQRVTDEGLAFVEATLPAVISVTEKINEPRYPSFKGIMAAKKKPVSSLSLADAGIDAGEVGLAAASTKVVEAAPKPPRSGGQKIEDDGTGGTKIVEFLSAQKLV</sequence>
<dbReference type="AlphaFoldDB" id="A0A7W7CJ73"/>
<evidence type="ECO:0000256" key="3">
    <source>
        <dbReference type="ARBA" id="ARBA00011355"/>
    </source>
</evidence>
<dbReference type="PIRSF" id="PIRSF000090">
    <property type="entry name" value="Beta-ETF"/>
    <property type="match status" value="1"/>
</dbReference>
<dbReference type="InterPro" id="IPR012255">
    <property type="entry name" value="ETF_b"/>
</dbReference>
<dbReference type="Proteomes" id="UP000533598">
    <property type="component" value="Unassembled WGS sequence"/>
</dbReference>
<evidence type="ECO:0000256" key="1">
    <source>
        <dbReference type="ARBA" id="ARBA00001974"/>
    </source>
</evidence>
<dbReference type="EMBL" id="JACHMH010000001">
    <property type="protein sequence ID" value="MBB4682210.1"/>
    <property type="molecule type" value="Genomic_DNA"/>
</dbReference>
<comment type="caution">
    <text evidence="9">The sequence shown here is derived from an EMBL/GenBank/DDBJ whole genome shotgun (WGS) entry which is preliminary data.</text>
</comment>
<evidence type="ECO:0000256" key="7">
    <source>
        <dbReference type="ARBA" id="ARBA00025649"/>
    </source>
</evidence>
<gene>
    <name evidence="9" type="ORF">HNR67_008328</name>
</gene>
<evidence type="ECO:0000259" key="8">
    <source>
        <dbReference type="SMART" id="SM00893"/>
    </source>
</evidence>
<dbReference type="SUPFAM" id="SSF52402">
    <property type="entry name" value="Adenine nucleotide alpha hydrolases-like"/>
    <property type="match status" value="1"/>
</dbReference>
<dbReference type="GO" id="GO:0005829">
    <property type="term" value="C:cytosol"/>
    <property type="evidence" value="ECO:0007669"/>
    <property type="project" value="TreeGrafter"/>
</dbReference>
<proteinExistence type="inferred from homology"/>
<keyword evidence="5" id="KW-0813">Transport</keyword>
<dbReference type="InterPro" id="IPR014730">
    <property type="entry name" value="ETF_a/b_N"/>
</dbReference>
<dbReference type="SMART" id="SM00893">
    <property type="entry name" value="ETF"/>
    <property type="match status" value="1"/>
</dbReference>
<organism evidence="9 10">
    <name type="scientific">Crossiella cryophila</name>
    <dbReference type="NCBI Taxonomy" id="43355"/>
    <lineage>
        <taxon>Bacteria</taxon>
        <taxon>Bacillati</taxon>
        <taxon>Actinomycetota</taxon>
        <taxon>Actinomycetes</taxon>
        <taxon>Pseudonocardiales</taxon>
        <taxon>Pseudonocardiaceae</taxon>
        <taxon>Crossiella</taxon>
    </lineage>
</organism>
<evidence type="ECO:0000256" key="5">
    <source>
        <dbReference type="ARBA" id="ARBA00022448"/>
    </source>
</evidence>
<comment type="function">
    <text evidence="7">The electron transfer flavoprotein serves as a specific electron acceptor for other dehydrogenases. It transfers the electrons to the main respiratory chain via ETF-ubiquinone oxidoreductase (ETF dehydrogenase).</text>
</comment>
<dbReference type="GO" id="GO:0009055">
    <property type="term" value="F:electron transfer activity"/>
    <property type="evidence" value="ECO:0007669"/>
    <property type="project" value="InterPro"/>
</dbReference>